<proteinExistence type="predicted"/>
<comment type="caution">
    <text evidence="1">The sequence shown here is derived from an EMBL/GenBank/DDBJ whole genome shotgun (WGS) entry which is preliminary data.</text>
</comment>
<sequence>MKTVIFVIVAIILAGCNLQEERPDSPLALIKTTNPEPIQIEKNGTSVEKIRKEVEGIDEIYDTAVIKGDHNTLVAYKVRHLDRFRMKKIEKNLKERLEKQYEQETFVVSSDYKIFLEAVRLREDIDAGKMNDEEADKRLHEIIKLKEERA</sequence>
<protein>
    <submittedName>
        <fullName evidence="1">Sporulation protein</fullName>
    </submittedName>
</protein>
<evidence type="ECO:0000313" key="2">
    <source>
        <dbReference type="Proteomes" id="UP000429595"/>
    </source>
</evidence>
<accession>A0A6I1FCI9</accession>
<dbReference type="PROSITE" id="PS51257">
    <property type="entry name" value="PROKAR_LIPOPROTEIN"/>
    <property type="match status" value="1"/>
</dbReference>
<dbReference type="RefSeq" id="WP_152153677.1">
    <property type="nucleotide sequence ID" value="NZ_WEIO01000010.1"/>
</dbReference>
<keyword evidence="2" id="KW-1185">Reference proteome</keyword>
<dbReference type="EMBL" id="WEIO01000010">
    <property type="protein sequence ID" value="KAB7705012.1"/>
    <property type="molecule type" value="Genomic_DNA"/>
</dbReference>
<dbReference type="AlphaFoldDB" id="A0A6I1FCI9"/>
<evidence type="ECO:0000313" key="1">
    <source>
        <dbReference type="EMBL" id="KAB7705012.1"/>
    </source>
</evidence>
<organism evidence="1 2">
    <name type="scientific">Bacillus aerolatus</name>
    <dbReference type="NCBI Taxonomy" id="2653354"/>
    <lineage>
        <taxon>Bacteria</taxon>
        <taxon>Bacillati</taxon>
        <taxon>Bacillota</taxon>
        <taxon>Bacilli</taxon>
        <taxon>Bacillales</taxon>
        <taxon>Bacillaceae</taxon>
        <taxon>Bacillus</taxon>
    </lineage>
</organism>
<name>A0A6I1FCI9_9BACI</name>
<gene>
    <name evidence="1" type="ORF">F9802_15750</name>
</gene>
<dbReference type="Proteomes" id="UP000429595">
    <property type="component" value="Unassembled WGS sequence"/>
</dbReference>
<reference evidence="1 2" key="1">
    <citation type="submission" date="2019-10" db="EMBL/GenBank/DDBJ databases">
        <title>Bacillus aerolatum sp. nov., isolated from bioaerosol of sport playgrounds.</title>
        <authorList>
            <person name="Chen P."/>
            <person name="Zhang G."/>
        </authorList>
    </citation>
    <scope>NUCLEOTIDE SEQUENCE [LARGE SCALE GENOMIC DNA]</scope>
    <source>
        <strain evidence="1 2">CX253</strain>
    </source>
</reference>